<organism evidence="7 8">
    <name type="scientific">Pseudonocardia lutea</name>
    <dbReference type="NCBI Taxonomy" id="2172015"/>
    <lineage>
        <taxon>Bacteria</taxon>
        <taxon>Bacillati</taxon>
        <taxon>Actinomycetota</taxon>
        <taxon>Actinomycetes</taxon>
        <taxon>Pseudonocardiales</taxon>
        <taxon>Pseudonocardiaceae</taxon>
        <taxon>Pseudonocardia</taxon>
    </lineage>
</organism>
<accession>A0ABW1I2W0</accession>
<dbReference type="RefSeq" id="WP_379564512.1">
    <property type="nucleotide sequence ID" value="NZ_JBHSQK010000007.1"/>
</dbReference>
<sequence length="343" mass="34595">MSEVRDRVIGIGESRAKVGPGRESVVGGLRARIGALPPWAGIVTATVLLVIVLSSTERLFLTTRNLESVLTGMSPVLVMAAGTTMLITLGYVDLSIGSLMALSMVMLAGLTGTGLPGILVVVVVIVFAGAASGLTAGFLVGKVGLSFFVVTLGLLTVFRSAAQIPTKGIPQPLTGSGASIVNWMSNATPAGIPAAFAIAVLVVLISALLMVRTEFGNAVRAIGGNEVAARLAGIPVGRVKMLVFALSGLTVGIAAILFAGRGASADPNAGVGFELSVIAGVLLGGSSFQGGSGTFVGTLFGVAFVAFIQNGLDLNGVEPFWQGVVTGVVLIAAVGLELLRKRA</sequence>
<evidence type="ECO:0000256" key="4">
    <source>
        <dbReference type="ARBA" id="ARBA00022989"/>
    </source>
</evidence>
<evidence type="ECO:0000313" key="8">
    <source>
        <dbReference type="Proteomes" id="UP001596119"/>
    </source>
</evidence>
<dbReference type="PANTHER" id="PTHR32196:SF63">
    <property type="entry name" value="INNER MEMBRANE ABC TRANSPORTER PERMEASE PROTEIN YJFF"/>
    <property type="match status" value="1"/>
</dbReference>
<evidence type="ECO:0000256" key="3">
    <source>
        <dbReference type="ARBA" id="ARBA00022692"/>
    </source>
</evidence>
<keyword evidence="2" id="KW-1003">Cell membrane</keyword>
<evidence type="ECO:0000256" key="6">
    <source>
        <dbReference type="SAM" id="Phobius"/>
    </source>
</evidence>
<feature type="transmembrane region" description="Helical" evidence="6">
    <location>
        <begin position="241"/>
        <end position="263"/>
    </location>
</feature>
<keyword evidence="5 6" id="KW-0472">Membrane</keyword>
<keyword evidence="3 6" id="KW-0812">Transmembrane</keyword>
<feature type="transmembrane region" description="Helical" evidence="6">
    <location>
        <begin position="104"/>
        <end position="130"/>
    </location>
</feature>
<evidence type="ECO:0000256" key="5">
    <source>
        <dbReference type="ARBA" id="ARBA00023136"/>
    </source>
</evidence>
<feature type="transmembrane region" description="Helical" evidence="6">
    <location>
        <begin position="33"/>
        <end position="53"/>
    </location>
</feature>
<feature type="transmembrane region" description="Helical" evidence="6">
    <location>
        <begin position="190"/>
        <end position="211"/>
    </location>
</feature>
<proteinExistence type="predicted"/>
<name>A0ABW1I2W0_9PSEU</name>
<feature type="transmembrane region" description="Helical" evidence="6">
    <location>
        <begin position="73"/>
        <end position="92"/>
    </location>
</feature>
<evidence type="ECO:0000256" key="2">
    <source>
        <dbReference type="ARBA" id="ARBA00022475"/>
    </source>
</evidence>
<comment type="subcellular location">
    <subcellularLocation>
        <location evidence="1">Cell membrane</location>
        <topology evidence="1">Multi-pass membrane protein</topology>
    </subcellularLocation>
</comment>
<dbReference type="Proteomes" id="UP001596119">
    <property type="component" value="Unassembled WGS sequence"/>
</dbReference>
<dbReference type="EMBL" id="JBHSQK010000007">
    <property type="protein sequence ID" value="MFC5947555.1"/>
    <property type="molecule type" value="Genomic_DNA"/>
</dbReference>
<protein>
    <submittedName>
        <fullName evidence="7">ABC transporter permease</fullName>
    </submittedName>
</protein>
<dbReference type="InterPro" id="IPR001851">
    <property type="entry name" value="ABC_transp_permease"/>
</dbReference>
<evidence type="ECO:0000256" key="1">
    <source>
        <dbReference type="ARBA" id="ARBA00004651"/>
    </source>
</evidence>
<feature type="transmembrane region" description="Helical" evidence="6">
    <location>
        <begin position="136"/>
        <end position="158"/>
    </location>
</feature>
<feature type="transmembrane region" description="Helical" evidence="6">
    <location>
        <begin position="320"/>
        <end position="339"/>
    </location>
</feature>
<feature type="transmembrane region" description="Helical" evidence="6">
    <location>
        <begin position="275"/>
        <end position="308"/>
    </location>
</feature>
<keyword evidence="4 6" id="KW-1133">Transmembrane helix</keyword>
<evidence type="ECO:0000313" key="7">
    <source>
        <dbReference type="EMBL" id="MFC5947555.1"/>
    </source>
</evidence>
<reference evidence="8" key="1">
    <citation type="journal article" date="2019" name="Int. J. Syst. Evol. Microbiol.">
        <title>The Global Catalogue of Microorganisms (GCM) 10K type strain sequencing project: providing services to taxonomists for standard genome sequencing and annotation.</title>
        <authorList>
            <consortium name="The Broad Institute Genomics Platform"/>
            <consortium name="The Broad Institute Genome Sequencing Center for Infectious Disease"/>
            <person name="Wu L."/>
            <person name="Ma J."/>
        </authorList>
    </citation>
    <scope>NUCLEOTIDE SEQUENCE [LARGE SCALE GENOMIC DNA]</scope>
    <source>
        <strain evidence="8">CGMCC 4.7397</strain>
    </source>
</reference>
<dbReference type="Pfam" id="PF02653">
    <property type="entry name" value="BPD_transp_2"/>
    <property type="match status" value="1"/>
</dbReference>
<gene>
    <name evidence="7" type="ORF">ACFQH9_04615</name>
</gene>
<comment type="caution">
    <text evidence="7">The sequence shown here is derived from an EMBL/GenBank/DDBJ whole genome shotgun (WGS) entry which is preliminary data.</text>
</comment>
<dbReference type="CDD" id="cd06579">
    <property type="entry name" value="TM_PBP1_transp_AraH_like"/>
    <property type="match status" value="1"/>
</dbReference>
<keyword evidence="8" id="KW-1185">Reference proteome</keyword>
<dbReference type="PANTHER" id="PTHR32196">
    <property type="entry name" value="ABC TRANSPORTER PERMEASE PROTEIN YPHD-RELATED-RELATED"/>
    <property type="match status" value="1"/>
</dbReference>